<protein>
    <submittedName>
        <fullName evidence="1">Uncharacterized protein</fullName>
    </submittedName>
</protein>
<sequence length="94" mass="10502">MSESNDSVRSELMDNLNDPNLLESIGKAYFGNSWKKSMAIALAVDERRITHWMQSTRPVPVGVWSDLIKIGKERLEKIKAVESLALAKLESIGS</sequence>
<organism evidence="1 2">
    <name type="scientific">Acinetobacter vivianii</name>
    <dbReference type="NCBI Taxonomy" id="1776742"/>
    <lineage>
        <taxon>Bacteria</taxon>
        <taxon>Pseudomonadati</taxon>
        <taxon>Pseudomonadota</taxon>
        <taxon>Gammaproteobacteria</taxon>
        <taxon>Moraxellales</taxon>
        <taxon>Moraxellaceae</taxon>
        <taxon>Acinetobacter</taxon>
    </lineage>
</organism>
<evidence type="ECO:0000313" key="2">
    <source>
        <dbReference type="Proteomes" id="UP000013049"/>
    </source>
</evidence>
<accession>N8W479</accession>
<evidence type="ECO:0000313" key="1">
    <source>
        <dbReference type="EMBL" id="ENU91618.1"/>
    </source>
</evidence>
<reference evidence="1 2" key="1">
    <citation type="submission" date="2013-02" db="EMBL/GenBank/DDBJ databases">
        <title>The Genome Sequence of Acinetobacter sp. NIPH 758.</title>
        <authorList>
            <consortium name="The Broad Institute Genome Sequencing Platform"/>
            <consortium name="The Broad Institute Genome Sequencing Center for Infectious Disease"/>
            <person name="Cerqueira G."/>
            <person name="Feldgarden M."/>
            <person name="Courvalin P."/>
            <person name="Perichon B."/>
            <person name="Grillot-Courvalin C."/>
            <person name="Clermont D."/>
            <person name="Rocha E."/>
            <person name="Yoon E.-J."/>
            <person name="Nemec A."/>
            <person name="Walker B."/>
            <person name="Young S.K."/>
            <person name="Zeng Q."/>
            <person name="Gargeya S."/>
            <person name="Fitzgerald M."/>
            <person name="Haas B."/>
            <person name="Abouelleil A."/>
            <person name="Alvarado L."/>
            <person name="Arachchi H.M."/>
            <person name="Berlin A.M."/>
            <person name="Chapman S.B."/>
            <person name="Dewar J."/>
            <person name="Goldberg J."/>
            <person name="Griggs A."/>
            <person name="Gujja S."/>
            <person name="Hansen M."/>
            <person name="Howarth C."/>
            <person name="Imamovic A."/>
            <person name="Larimer J."/>
            <person name="McCowan C."/>
            <person name="Murphy C."/>
            <person name="Neiman D."/>
            <person name="Pearson M."/>
            <person name="Priest M."/>
            <person name="Roberts A."/>
            <person name="Saif S."/>
            <person name="Shea T."/>
            <person name="Sisk P."/>
            <person name="Sykes S."/>
            <person name="Wortman J."/>
            <person name="Nusbaum C."/>
            <person name="Birren B."/>
        </authorList>
    </citation>
    <scope>NUCLEOTIDE SEQUENCE [LARGE SCALE GENOMIC DNA]</scope>
    <source>
        <strain evidence="1 2">NIPH 758</strain>
    </source>
</reference>
<dbReference type="HOGENOM" id="CLU_2379702_0_0_6"/>
<comment type="caution">
    <text evidence="1">The sequence shown here is derived from an EMBL/GenBank/DDBJ whole genome shotgun (WGS) entry which is preliminary data.</text>
</comment>
<dbReference type="EMBL" id="APPC01000018">
    <property type="protein sequence ID" value="ENU91618.1"/>
    <property type="molecule type" value="Genomic_DNA"/>
</dbReference>
<dbReference type="AlphaFoldDB" id="N8W479"/>
<proteinExistence type="predicted"/>
<dbReference type="RefSeq" id="WP_004772361.1">
    <property type="nucleotide sequence ID" value="NZ_KB849357.1"/>
</dbReference>
<gene>
    <name evidence="1" type="ORF">F971_02710</name>
</gene>
<name>N8W479_9GAMM</name>
<dbReference type="Proteomes" id="UP000013049">
    <property type="component" value="Unassembled WGS sequence"/>
</dbReference>
<dbReference type="PATRIC" id="fig|1217712.3.peg.2604"/>